<dbReference type="InterPro" id="IPR015424">
    <property type="entry name" value="PyrdxlP-dep_Trfase"/>
</dbReference>
<protein>
    <recommendedName>
        <fullName evidence="7">Ornithine aminotransferase</fullName>
    </recommendedName>
</protein>
<dbReference type="Gene3D" id="3.90.1150.10">
    <property type="entry name" value="Aspartate Aminotransferase, domain 1"/>
    <property type="match status" value="1"/>
</dbReference>
<evidence type="ECO:0000256" key="1">
    <source>
        <dbReference type="ARBA" id="ARBA00001933"/>
    </source>
</evidence>
<dbReference type="GO" id="GO:0042802">
    <property type="term" value="F:identical protein binding"/>
    <property type="evidence" value="ECO:0007669"/>
    <property type="project" value="TreeGrafter"/>
</dbReference>
<comment type="similarity">
    <text evidence="2">Belongs to the class-III pyridoxal-phosphate-dependent aminotransferase family.</text>
</comment>
<dbReference type="SUPFAM" id="SSF53383">
    <property type="entry name" value="PLP-dependent transferases"/>
    <property type="match status" value="1"/>
</dbReference>
<dbReference type="AlphaFoldDB" id="A0AAV3REV6"/>
<gene>
    <name evidence="5" type="ORF">LIER_41531</name>
</gene>
<keyword evidence="4" id="KW-0808">Transferase</keyword>
<dbReference type="GO" id="GO:0030170">
    <property type="term" value="F:pyridoxal phosphate binding"/>
    <property type="evidence" value="ECO:0007669"/>
    <property type="project" value="InterPro"/>
</dbReference>
<comment type="caution">
    <text evidence="5">The sequence shown here is derived from an EMBL/GenBank/DDBJ whole genome shotgun (WGS) entry which is preliminary data.</text>
</comment>
<evidence type="ECO:0000256" key="3">
    <source>
        <dbReference type="ARBA" id="ARBA00022576"/>
    </source>
</evidence>
<evidence type="ECO:0000256" key="4">
    <source>
        <dbReference type="ARBA" id="ARBA00022679"/>
    </source>
</evidence>
<dbReference type="PANTHER" id="PTHR11986">
    <property type="entry name" value="AMINOTRANSFERASE CLASS III"/>
    <property type="match status" value="1"/>
</dbReference>
<reference evidence="5 6" key="1">
    <citation type="submission" date="2024-01" db="EMBL/GenBank/DDBJ databases">
        <title>The complete chloroplast genome sequence of Lithospermum erythrorhizon: insights into the phylogenetic relationship among Boraginaceae species and the maternal lineages of purple gromwells.</title>
        <authorList>
            <person name="Okada T."/>
            <person name="Watanabe K."/>
        </authorList>
    </citation>
    <scope>NUCLEOTIDE SEQUENCE [LARGE SCALE GENOMIC DNA]</scope>
</reference>
<name>A0AAV3REV6_LITER</name>
<dbReference type="Pfam" id="PF00202">
    <property type="entry name" value="Aminotran_3"/>
    <property type="match status" value="1"/>
</dbReference>
<dbReference type="InterPro" id="IPR050103">
    <property type="entry name" value="Class-III_PLP-dep_AT"/>
</dbReference>
<dbReference type="GO" id="GO:0009570">
    <property type="term" value="C:chloroplast stroma"/>
    <property type="evidence" value="ECO:0007669"/>
    <property type="project" value="TreeGrafter"/>
</dbReference>
<dbReference type="PANTHER" id="PTHR11986:SF79">
    <property type="entry name" value="ACETYLORNITHINE AMINOTRANSFERASE, MITOCHONDRIAL"/>
    <property type="match status" value="1"/>
</dbReference>
<dbReference type="GO" id="GO:0008483">
    <property type="term" value="F:transaminase activity"/>
    <property type="evidence" value="ECO:0007669"/>
    <property type="project" value="UniProtKB-KW"/>
</dbReference>
<dbReference type="Proteomes" id="UP001454036">
    <property type="component" value="Unassembled WGS sequence"/>
</dbReference>
<accession>A0AAV3REV6</accession>
<keyword evidence="3" id="KW-0032">Aminotransferase</keyword>
<sequence>MLVQKLGSNKHVKDIRGAGLIIGIELEVSASSLVDKCWKSGLLVLTAEKGNVVRLVPPLIITELASATEILVSCMSTGGRQLDLDANSRILHLLYLLYDCVLWHCKCLECVIYIKR</sequence>
<comment type="cofactor">
    <cofactor evidence="1">
        <name>pyridoxal 5'-phosphate</name>
        <dbReference type="ChEBI" id="CHEBI:597326"/>
    </cofactor>
</comment>
<evidence type="ECO:0000313" key="5">
    <source>
        <dbReference type="EMBL" id="GAA0173463.1"/>
    </source>
</evidence>
<evidence type="ECO:0000256" key="2">
    <source>
        <dbReference type="ARBA" id="ARBA00008954"/>
    </source>
</evidence>
<dbReference type="InterPro" id="IPR015422">
    <property type="entry name" value="PyrdxlP-dep_Trfase_small"/>
</dbReference>
<evidence type="ECO:0000313" key="6">
    <source>
        <dbReference type="Proteomes" id="UP001454036"/>
    </source>
</evidence>
<dbReference type="EMBL" id="BAABME010026189">
    <property type="protein sequence ID" value="GAA0173463.1"/>
    <property type="molecule type" value="Genomic_DNA"/>
</dbReference>
<keyword evidence="6" id="KW-1185">Reference proteome</keyword>
<dbReference type="InterPro" id="IPR005814">
    <property type="entry name" value="Aminotrans_3"/>
</dbReference>
<evidence type="ECO:0008006" key="7">
    <source>
        <dbReference type="Google" id="ProtNLM"/>
    </source>
</evidence>
<organism evidence="5 6">
    <name type="scientific">Lithospermum erythrorhizon</name>
    <name type="common">Purple gromwell</name>
    <name type="synonym">Lithospermum officinale var. erythrorhizon</name>
    <dbReference type="NCBI Taxonomy" id="34254"/>
    <lineage>
        <taxon>Eukaryota</taxon>
        <taxon>Viridiplantae</taxon>
        <taxon>Streptophyta</taxon>
        <taxon>Embryophyta</taxon>
        <taxon>Tracheophyta</taxon>
        <taxon>Spermatophyta</taxon>
        <taxon>Magnoliopsida</taxon>
        <taxon>eudicotyledons</taxon>
        <taxon>Gunneridae</taxon>
        <taxon>Pentapetalae</taxon>
        <taxon>asterids</taxon>
        <taxon>lamiids</taxon>
        <taxon>Boraginales</taxon>
        <taxon>Boraginaceae</taxon>
        <taxon>Boraginoideae</taxon>
        <taxon>Lithospermeae</taxon>
        <taxon>Lithospermum</taxon>
    </lineage>
</organism>
<proteinExistence type="inferred from homology"/>